<dbReference type="CDD" id="cd00067">
    <property type="entry name" value="GAL4"/>
    <property type="match status" value="1"/>
</dbReference>
<feature type="compositionally biased region" description="Low complexity" evidence="1">
    <location>
        <begin position="128"/>
        <end position="140"/>
    </location>
</feature>
<dbReference type="KEGG" id="kdj:28967317"/>
<dbReference type="STRING" id="1296121.A0A1A6A774"/>
<reference evidence="4" key="2">
    <citation type="submission" date="2013-07" db="EMBL/GenBank/DDBJ databases">
        <authorList>
            <consortium name="The Broad Institute Genome Sequencing Platform"/>
            <person name="Cuomo C."/>
            <person name="Litvintseva A."/>
            <person name="Chen Y."/>
            <person name="Heitman J."/>
            <person name="Sun S."/>
            <person name="Springer D."/>
            <person name="Dromer F."/>
            <person name="Young S.K."/>
            <person name="Zeng Q."/>
            <person name="Gargeya S."/>
            <person name="Fitzgerald M."/>
            <person name="Abouelleil A."/>
            <person name="Alvarado L."/>
            <person name="Berlin A.M."/>
            <person name="Chapman S.B."/>
            <person name="Dewar J."/>
            <person name="Goldberg J."/>
            <person name="Griggs A."/>
            <person name="Gujja S."/>
            <person name="Hansen M."/>
            <person name="Howarth C."/>
            <person name="Imamovic A."/>
            <person name="Larimer J."/>
            <person name="McCowan C."/>
            <person name="Murphy C."/>
            <person name="Pearson M."/>
            <person name="Priest M."/>
            <person name="Roberts A."/>
            <person name="Saif S."/>
            <person name="Shea T."/>
            <person name="Sykes S."/>
            <person name="Wortman J."/>
            <person name="Nusbaum C."/>
            <person name="Birren B."/>
        </authorList>
    </citation>
    <scope>NUCLEOTIDE SEQUENCE</scope>
    <source>
        <strain evidence="4">CBS 10117</strain>
    </source>
</reference>
<protein>
    <recommendedName>
        <fullName evidence="2">Zn(2)-C6 fungal-type domain-containing protein</fullName>
    </recommendedName>
</protein>
<dbReference type="SUPFAM" id="SSF57701">
    <property type="entry name" value="Zn2/Cys6 DNA-binding domain"/>
    <property type="match status" value="1"/>
</dbReference>
<feature type="region of interest" description="Disordered" evidence="1">
    <location>
        <begin position="461"/>
        <end position="529"/>
    </location>
</feature>
<dbReference type="AlphaFoldDB" id="A0A1A6A774"/>
<dbReference type="Gene3D" id="4.10.240.10">
    <property type="entry name" value="Zn(2)-C6 fungal-type DNA-binding domain"/>
    <property type="match status" value="1"/>
</dbReference>
<evidence type="ECO:0000313" key="4">
    <source>
        <dbReference type="EMBL" id="WWC61018.1"/>
    </source>
</evidence>
<dbReference type="GO" id="GO:0016831">
    <property type="term" value="F:carboxy-lyase activity"/>
    <property type="evidence" value="ECO:0007669"/>
    <property type="project" value="TreeGrafter"/>
</dbReference>
<feature type="compositionally biased region" description="Polar residues" evidence="1">
    <location>
        <begin position="216"/>
        <end position="225"/>
    </location>
</feature>
<dbReference type="PANTHER" id="PTHR43374">
    <property type="entry name" value="FLAVIN PRENYLTRANSFERASE"/>
    <property type="match status" value="1"/>
</dbReference>
<dbReference type="EMBL" id="CP144533">
    <property type="protein sequence ID" value="WWC61018.1"/>
    <property type="molecule type" value="Genomic_DNA"/>
</dbReference>
<feature type="compositionally biased region" description="Low complexity" evidence="1">
    <location>
        <begin position="99"/>
        <end position="112"/>
    </location>
</feature>
<evidence type="ECO:0000259" key="2">
    <source>
        <dbReference type="PROSITE" id="PS50048"/>
    </source>
</evidence>
<name>A0A1A6A774_9TREE</name>
<dbReference type="GO" id="GO:0008270">
    <property type="term" value="F:zinc ion binding"/>
    <property type="evidence" value="ECO:0007669"/>
    <property type="project" value="InterPro"/>
</dbReference>
<dbReference type="InterPro" id="IPR036864">
    <property type="entry name" value="Zn2-C6_fun-type_DNA-bd_sf"/>
</dbReference>
<dbReference type="VEuPathDB" id="FungiDB:I303_03618"/>
<dbReference type="PROSITE" id="PS00463">
    <property type="entry name" value="ZN2_CY6_FUNGAL_1"/>
    <property type="match status" value="1"/>
</dbReference>
<reference evidence="4" key="3">
    <citation type="submission" date="2024-02" db="EMBL/GenBank/DDBJ databases">
        <title>Comparative genomics of Cryptococcus and Kwoniella reveals pathogenesis evolution and contrasting modes of karyotype evolution via chromosome fusion or intercentromeric recombination.</title>
        <authorList>
            <person name="Coelho M.A."/>
            <person name="David-Palma M."/>
            <person name="Shea T."/>
            <person name="Bowers K."/>
            <person name="McGinley-Smith S."/>
            <person name="Mohammad A.W."/>
            <person name="Gnirke A."/>
            <person name="Yurkov A.M."/>
            <person name="Nowrousian M."/>
            <person name="Sun S."/>
            <person name="Cuomo C.A."/>
            <person name="Heitman J."/>
        </authorList>
    </citation>
    <scope>NUCLEOTIDE SEQUENCE</scope>
    <source>
        <strain evidence="4">CBS 10117</strain>
    </source>
</reference>
<dbReference type="InterPro" id="IPR004507">
    <property type="entry name" value="UbiX-like"/>
</dbReference>
<dbReference type="InterPro" id="IPR001138">
    <property type="entry name" value="Zn2Cys6_DnaBD"/>
</dbReference>
<proteinExistence type="predicted"/>
<sequence>MSPESEKSPEVERRALLSPYMLIQQPNESYDRPTANILQPFVQVTGQAIMASRERSAGDSAHQPEILSPRPRLPASLSTLLNSAEAIAPPPQRGRESPLRSPFRRSSASPRRLTQRGAIADDQRVTRSRTPTRPTLTPQRHSYHTSITRPPHPSRDTFMTFPPNRSRPSTPPFSVEQQRRRRPEQNLPHLSETSIGQALSPLRPGFVRTTSDDRQSASNFQSGNVHYSAEMQRGQTYPGQLSRSNMQMQPSPSQRDQGILIILNQERMPDTRNWSAEEISRYEQGYRDAIAHVTSGQGRAGTNSLNIRIQNPASQEEPFHGGFNSHTGHSANVPPPQVPQLHHQQRRNDQLRIDSHLAQTDVAHRRPSYPSSALPTPAIPSTPHSIVHPPPASDYFSTAFHHPGQPHSAYPPPKRAKRQQISCYPCRNRKLKCDGKKPCAQCSRRHIDGQCKYAENIKRRGRGKKVGDGGRGRGGSEELEPEDEESSQTVQPRYEGSEGQAESSAMAQRRHREYRDEEKSEAGNPPLKQTTSKIFLWTAGWAPGVDLQGLAPQGMKKKVMRTNKDSISVNIECDGEIQFAKSGDCEACTARIVEYGYSSGLGNALNDL</sequence>
<organism evidence="3">
    <name type="scientific">Kwoniella dejecticola CBS 10117</name>
    <dbReference type="NCBI Taxonomy" id="1296121"/>
    <lineage>
        <taxon>Eukaryota</taxon>
        <taxon>Fungi</taxon>
        <taxon>Dikarya</taxon>
        <taxon>Basidiomycota</taxon>
        <taxon>Agaricomycotina</taxon>
        <taxon>Tremellomycetes</taxon>
        <taxon>Tremellales</taxon>
        <taxon>Cryptococcaceae</taxon>
        <taxon>Kwoniella</taxon>
    </lineage>
</organism>
<dbReference type="EMBL" id="KI894030">
    <property type="protein sequence ID" value="OBR85903.1"/>
    <property type="molecule type" value="Genomic_DNA"/>
</dbReference>
<dbReference type="GO" id="GO:0000981">
    <property type="term" value="F:DNA-binding transcription factor activity, RNA polymerase II-specific"/>
    <property type="evidence" value="ECO:0007669"/>
    <property type="project" value="InterPro"/>
</dbReference>
<gene>
    <name evidence="3" type="ORF">I303_03618</name>
    <name evidence="4" type="ORF">I303_103596</name>
</gene>
<dbReference type="Pfam" id="PF00172">
    <property type="entry name" value="Zn_clus"/>
    <property type="match status" value="1"/>
</dbReference>
<accession>A0A1A6A774</accession>
<dbReference type="GeneID" id="28967317"/>
<dbReference type="SMART" id="SM00066">
    <property type="entry name" value="GAL4"/>
    <property type="match status" value="1"/>
</dbReference>
<dbReference type="Proteomes" id="UP000078595">
    <property type="component" value="Chromosome 4"/>
</dbReference>
<feature type="region of interest" description="Disordered" evidence="1">
    <location>
        <begin position="49"/>
        <end position="226"/>
    </location>
</feature>
<dbReference type="PROSITE" id="PS50048">
    <property type="entry name" value="ZN2_CY6_FUNGAL_2"/>
    <property type="match status" value="1"/>
</dbReference>
<feature type="compositionally biased region" description="Acidic residues" evidence="1">
    <location>
        <begin position="477"/>
        <end position="486"/>
    </location>
</feature>
<dbReference type="OrthoDB" id="39175at2759"/>
<evidence type="ECO:0000256" key="1">
    <source>
        <dbReference type="SAM" id="MobiDB-lite"/>
    </source>
</evidence>
<feature type="domain" description="Zn(2)-C6 fungal-type" evidence="2">
    <location>
        <begin position="422"/>
        <end position="453"/>
    </location>
</feature>
<feature type="compositionally biased region" description="Basic and acidic residues" evidence="1">
    <location>
        <begin position="465"/>
        <end position="476"/>
    </location>
</feature>
<dbReference type="PANTHER" id="PTHR43374:SF1">
    <property type="entry name" value="FLAVIN PRENYLTRANSFERASE PAD1, MITOCHONDRIAL"/>
    <property type="match status" value="1"/>
</dbReference>
<reference evidence="3" key="1">
    <citation type="submission" date="2013-07" db="EMBL/GenBank/DDBJ databases">
        <title>The Genome Sequence of Cryptococcus dejecticola CBS10117.</title>
        <authorList>
            <consortium name="The Broad Institute Genome Sequencing Platform"/>
            <person name="Cuomo C."/>
            <person name="Litvintseva A."/>
            <person name="Chen Y."/>
            <person name="Heitman J."/>
            <person name="Sun S."/>
            <person name="Springer D."/>
            <person name="Dromer F."/>
            <person name="Young S.K."/>
            <person name="Zeng Q."/>
            <person name="Gargeya S."/>
            <person name="Fitzgerald M."/>
            <person name="Abouelleil A."/>
            <person name="Alvarado L."/>
            <person name="Berlin A.M."/>
            <person name="Chapman S.B."/>
            <person name="Dewar J."/>
            <person name="Goldberg J."/>
            <person name="Griggs A."/>
            <person name="Gujja S."/>
            <person name="Hansen M."/>
            <person name="Howarth C."/>
            <person name="Imamovic A."/>
            <person name="Larimer J."/>
            <person name="McCowan C."/>
            <person name="Murphy C."/>
            <person name="Pearson M."/>
            <person name="Priest M."/>
            <person name="Roberts A."/>
            <person name="Saif S."/>
            <person name="Shea T."/>
            <person name="Sykes S."/>
            <person name="Wortman J."/>
            <person name="Nusbaum C."/>
            <person name="Birren B."/>
        </authorList>
    </citation>
    <scope>NUCLEOTIDE SEQUENCE [LARGE SCALE GENOMIC DNA]</scope>
    <source>
        <strain evidence="3">CBS 10117</strain>
    </source>
</reference>
<keyword evidence="5" id="KW-1185">Reference proteome</keyword>
<evidence type="ECO:0000313" key="3">
    <source>
        <dbReference type="EMBL" id="OBR85903.1"/>
    </source>
</evidence>
<evidence type="ECO:0000313" key="5">
    <source>
        <dbReference type="Proteomes" id="UP000078595"/>
    </source>
</evidence>
<feature type="region of interest" description="Disordered" evidence="1">
    <location>
        <begin position="314"/>
        <end position="347"/>
    </location>
</feature>
<dbReference type="RefSeq" id="XP_018263745.1">
    <property type="nucleotide sequence ID" value="XM_018406937.1"/>
</dbReference>